<comment type="subcellular location">
    <subcellularLocation>
        <location evidence="9">Cytoplasm</location>
    </subcellularLocation>
</comment>
<dbReference type="InterPro" id="IPR036217">
    <property type="entry name" value="MethylDNA_cys_MeTrfase_DNAb"/>
</dbReference>
<dbReference type="InterPro" id="IPR036388">
    <property type="entry name" value="WH-like_DNA-bd_sf"/>
</dbReference>
<dbReference type="PANTHER" id="PTHR10815">
    <property type="entry name" value="METHYLATED-DNA--PROTEIN-CYSTEINE METHYLTRANSFERASE"/>
    <property type="match status" value="1"/>
</dbReference>
<dbReference type="Pfam" id="PF02870">
    <property type="entry name" value="Methyltransf_1N"/>
    <property type="match status" value="1"/>
</dbReference>
<comment type="catalytic activity">
    <reaction evidence="1 9">
        <text>a 4-O-methyl-thymidine in DNA + L-cysteinyl-[protein] = a thymidine in DNA + S-methyl-L-cysteinyl-[protein]</text>
        <dbReference type="Rhea" id="RHEA:53428"/>
        <dbReference type="Rhea" id="RHEA-COMP:10131"/>
        <dbReference type="Rhea" id="RHEA-COMP:10132"/>
        <dbReference type="Rhea" id="RHEA-COMP:13555"/>
        <dbReference type="Rhea" id="RHEA-COMP:13556"/>
        <dbReference type="ChEBI" id="CHEBI:29950"/>
        <dbReference type="ChEBI" id="CHEBI:82612"/>
        <dbReference type="ChEBI" id="CHEBI:137386"/>
        <dbReference type="ChEBI" id="CHEBI:137387"/>
        <dbReference type="EC" id="2.1.1.63"/>
    </reaction>
</comment>
<dbReference type="InterPro" id="IPR008332">
    <property type="entry name" value="MethylG_MeTrfase_N"/>
</dbReference>
<dbReference type="PANTHER" id="PTHR10815:SF13">
    <property type="entry name" value="METHYLATED-DNA--PROTEIN-CYSTEINE METHYLTRANSFERASE"/>
    <property type="match status" value="1"/>
</dbReference>
<dbReference type="InterPro" id="IPR023546">
    <property type="entry name" value="MGMT"/>
</dbReference>
<proteinExistence type="inferred from homology"/>
<evidence type="ECO:0000256" key="9">
    <source>
        <dbReference type="HAMAP-Rule" id="MF_00772"/>
    </source>
</evidence>
<dbReference type="InterPro" id="IPR001497">
    <property type="entry name" value="MethylDNA_cys_MeTrfase_AS"/>
</dbReference>
<evidence type="ECO:0000259" key="11">
    <source>
        <dbReference type="Pfam" id="PF02870"/>
    </source>
</evidence>
<dbReference type="HAMAP" id="MF_00772">
    <property type="entry name" value="OGT"/>
    <property type="match status" value="1"/>
</dbReference>
<keyword evidence="5 9" id="KW-0808">Transferase</keyword>
<keyword evidence="7 9" id="KW-0234">DNA repair</keyword>
<evidence type="ECO:0000256" key="3">
    <source>
        <dbReference type="ARBA" id="ARBA00022490"/>
    </source>
</evidence>
<dbReference type="Gene3D" id="1.10.10.10">
    <property type="entry name" value="Winged helix-like DNA-binding domain superfamily/Winged helix DNA-binding domain"/>
    <property type="match status" value="1"/>
</dbReference>
<evidence type="ECO:0000259" key="10">
    <source>
        <dbReference type="Pfam" id="PF01035"/>
    </source>
</evidence>
<feature type="active site" description="Nucleophile; methyl group acceptor" evidence="9">
    <location>
        <position position="122"/>
    </location>
</feature>
<dbReference type="EC" id="2.1.1.63" evidence="9"/>
<dbReference type="InterPro" id="IPR014048">
    <property type="entry name" value="MethylDNA_cys_MeTrfase_DNA-bd"/>
</dbReference>
<evidence type="ECO:0000256" key="2">
    <source>
        <dbReference type="ARBA" id="ARBA00008711"/>
    </source>
</evidence>
<dbReference type="SUPFAM" id="SSF46767">
    <property type="entry name" value="Methylated DNA-protein cysteine methyltransferase, C-terminal domain"/>
    <property type="match status" value="1"/>
</dbReference>
<dbReference type="InterPro" id="IPR036631">
    <property type="entry name" value="MGMT_N_sf"/>
</dbReference>
<dbReference type="SUPFAM" id="SSF53155">
    <property type="entry name" value="Methylated DNA-protein cysteine methyltransferase domain"/>
    <property type="match status" value="1"/>
</dbReference>
<feature type="domain" description="Methylguanine DNA methyltransferase ribonuclease-like" evidence="11">
    <location>
        <begin position="4"/>
        <end position="67"/>
    </location>
</feature>
<comment type="miscellaneous">
    <text evidence="9">This enzyme catalyzes only one turnover and therefore is not strictly catalytic. According to one definition, an enzyme is a biocatalyst that acts repeatedly and over many reaction cycles.</text>
</comment>
<dbReference type="Proteomes" id="UP000823611">
    <property type="component" value="Unassembled WGS sequence"/>
</dbReference>
<evidence type="ECO:0000256" key="8">
    <source>
        <dbReference type="ARBA" id="ARBA00049348"/>
    </source>
</evidence>
<dbReference type="GO" id="GO:0006307">
    <property type="term" value="P:DNA alkylation repair"/>
    <property type="evidence" value="ECO:0007669"/>
    <property type="project" value="UniProtKB-UniRule"/>
</dbReference>
<dbReference type="AlphaFoldDB" id="A0A9D9H1A1"/>
<reference evidence="12" key="2">
    <citation type="journal article" date="2021" name="PeerJ">
        <title>Extensive microbial diversity within the chicken gut microbiome revealed by metagenomics and culture.</title>
        <authorList>
            <person name="Gilroy R."/>
            <person name="Ravi A."/>
            <person name="Getino M."/>
            <person name="Pursley I."/>
            <person name="Horton D.L."/>
            <person name="Alikhan N.F."/>
            <person name="Baker D."/>
            <person name="Gharbi K."/>
            <person name="Hall N."/>
            <person name="Watson M."/>
            <person name="Adriaenssens E.M."/>
            <person name="Foster-Nyarko E."/>
            <person name="Jarju S."/>
            <person name="Secka A."/>
            <person name="Antonio M."/>
            <person name="Oren A."/>
            <person name="Chaudhuri R.R."/>
            <person name="La Ragione R."/>
            <person name="Hildebrand F."/>
            <person name="Pallen M.J."/>
        </authorList>
    </citation>
    <scope>NUCLEOTIDE SEQUENCE</scope>
    <source>
        <strain evidence="12">F6-4510</strain>
    </source>
</reference>
<evidence type="ECO:0000256" key="7">
    <source>
        <dbReference type="ARBA" id="ARBA00023204"/>
    </source>
</evidence>
<dbReference type="GO" id="GO:0003908">
    <property type="term" value="F:methylated-DNA-[protein]-cysteine S-methyltransferase activity"/>
    <property type="evidence" value="ECO:0007669"/>
    <property type="project" value="UniProtKB-UniRule"/>
</dbReference>
<evidence type="ECO:0000313" key="12">
    <source>
        <dbReference type="EMBL" id="MBO8435035.1"/>
    </source>
</evidence>
<dbReference type="GO" id="GO:0032259">
    <property type="term" value="P:methylation"/>
    <property type="evidence" value="ECO:0007669"/>
    <property type="project" value="UniProtKB-KW"/>
</dbReference>
<comment type="caution">
    <text evidence="12">The sequence shown here is derived from an EMBL/GenBank/DDBJ whole genome shotgun (WGS) entry which is preliminary data.</text>
</comment>
<accession>A0A9D9H1A1</accession>
<dbReference type="Gene3D" id="3.30.160.70">
    <property type="entry name" value="Methylated DNA-protein cysteine methyltransferase domain"/>
    <property type="match status" value="1"/>
</dbReference>
<dbReference type="CDD" id="cd06445">
    <property type="entry name" value="ATase"/>
    <property type="match status" value="1"/>
</dbReference>
<feature type="domain" description="Methylated-DNA-[protein]-cysteine S-methyltransferase DNA binding" evidence="10">
    <location>
        <begin position="71"/>
        <end position="150"/>
    </location>
</feature>
<dbReference type="GO" id="GO:0005737">
    <property type="term" value="C:cytoplasm"/>
    <property type="evidence" value="ECO:0007669"/>
    <property type="project" value="UniProtKB-SubCell"/>
</dbReference>
<keyword evidence="6 9" id="KW-0227">DNA damage</keyword>
<gene>
    <name evidence="12" type="ORF">IAC55_06925</name>
</gene>
<evidence type="ECO:0000256" key="6">
    <source>
        <dbReference type="ARBA" id="ARBA00022763"/>
    </source>
</evidence>
<dbReference type="PROSITE" id="PS00374">
    <property type="entry name" value="MGMT"/>
    <property type="match status" value="1"/>
</dbReference>
<keyword evidence="4 9" id="KW-0489">Methyltransferase</keyword>
<sequence>MDIAYIKTPIGVIEFVGDGESITKLDLFEDKTYFENENLPQYILDCKKQLLQYFSGKRKTFDLKLKPKGTDFQLKVWNELLKIPYGETVSYSDIAKNIGKPKASRAVGSAVNKNPIFIIIPCHRVIGKNGSLVGFAYGLDKKEYLLNLEK</sequence>
<protein>
    <recommendedName>
        <fullName evidence="9">Methylated-DNA--protein-cysteine methyltransferase</fullName>
        <ecNumber evidence="9">2.1.1.63</ecNumber>
    </recommendedName>
    <alternativeName>
        <fullName evidence="9">6-O-methylguanine-DNA methyltransferase</fullName>
        <shortName evidence="9">MGMT</shortName>
    </alternativeName>
    <alternativeName>
        <fullName evidence="9">O-6-methylguanine-DNA-alkyltransferase</fullName>
    </alternativeName>
</protein>
<dbReference type="NCBIfam" id="TIGR00589">
    <property type="entry name" value="ogt"/>
    <property type="match status" value="1"/>
</dbReference>
<keyword evidence="3 9" id="KW-0963">Cytoplasm</keyword>
<evidence type="ECO:0000256" key="4">
    <source>
        <dbReference type="ARBA" id="ARBA00022603"/>
    </source>
</evidence>
<comment type="function">
    <text evidence="9">Involved in the cellular defense against the biological effects of O6-methylguanine (O6-MeG) and O4-methylthymine (O4-MeT) in DNA. Repairs the methylated nucleobase in DNA by stoichiometrically transferring the methyl group to a cysteine residue in the enzyme. This is a suicide reaction: the enzyme is irreversibly inactivated.</text>
</comment>
<dbReference type="EMBL" id="JADIMX010000128">
    <property type="protein sequence ID" value="MBO8435035.1"/>
    <property type="molecule type" value="Genomic_DNA"/>
</dbReference>
<evidence type="ECO:0000256" key="5">
    <source>
        <dbReference type="ARBA" id="ARBA00022679"/>
    </source>
</evidence>
<evidence type="ECO:0000313" key="13">
    <source>
        <dbReference type="Proteomes" id="UP000823611"/>
    </source>
</evidence>
<dbReference type="Pfam" id="PF01035">
    <property type="entry name" value="DNA_binding_1"/>
    <property type="match status" value="1"/>
</dbReference>
<comment type="similarity">
    <text evidence="2 9">Belongs to the MGMT family.</text>
</comment>
<name>A0A9D9H1A1_9FIRM</name>
<comment type="catalytic activity">
    <reaction evidence="8 9">
        <text>a 6-O-methyl-2'-deoxyguanosine in DNA + L-cysteinyl-[protein] = S-methyl-L-cysteinyl-[protein] + a 2'-deoxyguanosine in DNA</text>
        <dbReference type="Rhea" id="RHEA:24000"/>
        <dbReference type="Rhea" id="RHEA-COMP:10131"/>
        <dbReference type="Rhea" id="RHEA-COMP:10132"/>
        <dbReference type="Rhea" id="RHEA-COMP:11367"/>
        <dbReference type="Rhea" id="RHEA-COMP:11368"/>
        <dbReference type="ChEBI" id="CHEBI:29950"/>
        <dbReference type="ChEBI" id="CHEBI:82612"/>
        <dbReference type="ChEBI" id="CHEBI:85445"/>
        <dbReference type="ChEBI" id="CHEBI:85448"/>
        <dbReference type="EC" id="2.1.1.63"/>
    </reaction>
</comment>
<organism evidence="12 13">
    <name type="scientific">Candidatus Fimicola merdigallinarum</name>
    <dbReference type="NCBI Taxonomy" id="2840819"/>
    <lineage>
        <taxon>Bacteria</taxon>
        <taxon>Bacillati</taxon>
        <taxon>Bacillota</taxon>
        <taxon>Clostridia</taxon>
        <taxon>Lachnospirales</taxon>
        <taxon>Lachnospiraceae</taxon>
        <taxon>Lachnospiraceae incertae sedis</taxon>
        <taxon>Candidatus Fimicola</taxon>
    </lineage>
</organism>
<dbReference type="FunFam" id="1.10.10.10:FF:000214">
    <property type="entry name" value="Methylated-DNA--protein-cysteine methyltransferase"/>
    <property type="match status" value="1"/>
</dbReference>
<evidence type="ECO:0000256" key="1">
    <source>
        <dbReference type="ARBA" id="ARBA00001286"/>
    </source>
</evidence>
<reference evidence="12" key="1">
    <citation type="submission" date="2020-10" db="EMBL/GenBank/DDBJ databases">
        <authorList>
            <person name="Gilroy R."/>
        </authorList>
    </citation>
    <scope>NUCLEOTIDE SEQUENCE</scope>
    <source>
        <strain evidence="12">F6-4510</strain>
    </source>
</reference>